<keyword evidence="3" id="KW-1185">Reference proteome</keyword>
<evidence type="ECO:0000313" key="2">
    <source>
        <dbReference type="EMBL" id="CAI5440278.1"/>
    </source>
</evidence>
<feature type="chain" id="PRO_5040131250" description="Saposin B-type domain-containing protein" evidence="1">
    <location>
        <begin position="21"/>
        <end position="121"/>
    </location>
</feature>
<proteinExistence type="predicted"/>
<reference evidence="2" key="1">
    <citation type="submission" date="2022-11" db="EMBL/GenBank/DDBJ databases">
        <authorList>
            <person name="Kikuchi T."/>
        </authorList>
    </citation>
    <scope>NUCLEOTIDE SEQUENCE</scope>
    <source>
        <strain evidence="2">PS1010</strain>
    </source>
</reference>
<evidence type="ECO:0008006" key="4">
    <source>
        <dbReference type="Google" id="ProtNLM"/>
    </source>
</evidence>
<sequence>MLFFFKILVFSALLILLATCRRIEDFSGIGCAYCKAIIFRRSGVASLRNQMYELCKRKYPASGVSNPRQQNCRKSAAKQLEKAEKEMMNGSRNAEKVCRVAGVCLSSSRAVFPTPPTRPRG</sequence>
<accession>A0A9P1I8Z8</accession>
<keyword evidence="1" id="KW-0732">Signal</keyword>
<dbReference type="AlphaFoldDB" id="A0A9P1I8Z8"/>
<feature type="signal peptide" evidence="1">
    <location>
        <begin position="1"/>
        <end position="20"/>
    </location>
</feature>
<dbReference type="Proteomes" id="UP001152747">
    <property type="component" value="Unassembled WGS sequence"/>
</dbReference>
<protein>
    <recommendedName>
        <fullName evidence="4">Saposin B-type domain-containing protein</fullName>
    </recommendedName>
</protein>
<name>A0A9P1I8Z8_9PELO</name>
<comment type="caution">
    <text evidence="2">The sequence shown here is derived from an EMBL/GenBank/DDBJ whole genome shotgun (WGS) entry which is preliminary data.</text>
</comment>
<organism evidence="2 3">
    <name type="scientific">Caenorhabditis angaria</name>
    <dbReference type="NCBI Taxonomy" id="860376"/>
    <lineage>
        <taxon>Eukaryota</taxon>
        <taxon>Metazoa</taxon>
        <taxon>Ecdysozoa</taxon>
        <taxon>Nematoda</taxon>
        <taxon>Chromadorea</taxon>
        <taxon>Rhabditida</taxon>
        <taxon>Rhabditina</taxon>
        <taxon>Rhabditomorpha</taxon>
        <taxon>Rhabditoidea</taxon>
        <taxon>Rhabditidae</taxon>
        <taxon>Peloderinae</taxon>
        <taxon>Caenorhabditis</taxon>
    </lineage>
</organism>
<gene>
    <name evidence="2" type="ORF">CAMP_LOCUS2915</name>
</gene>
<dbReference type="EMBL" id="CANHGI010000001">
    <property type="protein sequence ID" value="CAI5440278.1"/>
    <property type="molecule type" value="Genomic_DNA"/>
</dbReference>
<evidence type="ECO:0000313" key="3">
    <source>
        <dbReference type="Proteomes" id="UP001152747"/>
    </source>
</evidence>
<evidence type="ECO:0000256" key="1">
    <source>
        <dbReference type="SAM" id="SignalP"/>
    </source>
</evidence>